<keyword evidence="12" id="KW-1185">Reference proteome</keyword>
<dbReference type="STRING" id="478820.A0A196SKD9"/>
<dbReference type="Pfam" id="PF02881">
    <property type="entry name" value="SRP54_N"/>
    <property type="match status" value="1"/>
</dbReference>
<dbReference type="PROSITE" id="PS00300">
    <property type="entry name" value="SRP54"/>
    <property type="match status" value="1"/>
</dbReference>
<proteinExistence type="inferred from homology"/>
<dbReference type="SMART" id="SM00963">
    <property type="entry name" value="SRP54_N"/>
    <property type="match status" value="1"/>
</dbReference>
<comment type="caution">
    <text evidence="11">The sequence shown here is derived from an EMBL/GenBank/DDBJ whole genome shotgun (WGS) entry which is preliminary data.</text>
</comment>
<feature type="domain" description="SRP54-type proteins GTP-binding" evidence="10">
    <location>
        <begin position="530"/>
        <end position="543"/>
    </location>
</feature>
<dbReference type="GO" id="GO:0006614">
    <property type="term" value="P:SRP-dependent cotranslational protein targeting to membrane"/>
    <property type="evidence" value="ECO:0007669"/>
    <property type="project" value="InterPro"/>
</dbReference>
<keyword evidence="6" id="KW-0472">Membrane</keyword>
<feature type="region of interest" description="Disordered" evidence="8">
    <location>
        <begin position="141"/>
        <end position="222"/>
    </location>
</feature>
<dbReference type="Gene3D" id="3.30.450.60">
    <property type="match status" value="1"/>
</dbReference>
<feature type="compositionally biased region" description="Low complexity" evidence="8">
    <location>
        <begin position="147"/>
        <end position="164"/>
    </location>
</feature>
<evidence type="ECO:0000313" key="12">
    <source>
        <dbReference type="Proteomes" id="UP000078348"/>
    </source>
</evidence>
<comment type="similarity">
    <text evidence="2">Belongs to the GTP-binding SRP family.</text>
</comment>
<evidence type="ECO:0000256" key="1">
    <source>
        <dbReference type="ARBA" id="ARBA00004397"/>
    </source>
</evidence>
<accession>A0A196SKD9</accession>
<dbReference type="SMART" id="SM00962">
    <property type="entry name" value="SRP54"/>
    <property type="match status" value="1"/>
</dbReference>
<gene>
    <name evidence="11" type="ORF">AV274_0756</name>
</gene>
<dbReference type="InterPro" id="IPR003593">
    <property type="entry name" value="AAA+_ATPase"/>
</dbReference>
<evidence type="ECO:0000256" key="6">
    <source>
        <dbReference type="ARBA" id="ARBA00023136"/>
    </source>
</evidence>
<keyword evidence="3" id="KW-0547">Nucleotide-binding</keyword>
<keyword evidence="4" id="KW-0256">Endoplasmic reticulum</keyword>
<dbReference type="OrthoDB" id="1727884at2759"/>
<dbReference type="InterPro" id="IPR013822">
    <property type="entry name" value="Signal_recog_particl_SRP54_hlx"/>
</dbReference>
<dbReference type="PANTHER" id="PTHR43134">
    <property type="entry name" value="SIGNAL RECOGNITION PARTICLE RECEPTOR SUBUNIT ALPHA"/>
    <property type="match status" value="1"/>
</dbReference>
<dbReference type="Proteomes" id="UP000078348">
    <property type="component" value="Unassembled WGS sequence"/>
</dbReference>
<dbReference type="InterPro" id="IPR036225">
    <property type="entry name" value="SRP/SRP_N"/>
</dbReference>
<evidence type="ECO:0000256" key="2">
    <source>
        <dbReference type="ARBA" id="ARBA00008531"/>
    </source>
</evidence>
<dbReference type="CDD" id="cd17876">
    <property type="entry name" value="SRalpha_C"/>
    <property type="match status" value="1"/>
</dbReference>
<dbReference type="Pfam" id="PF00448">
    <property type="entry name" value="SRP54"/>
    <property type="match status" value="1"/>
</dbReference>
<feature type="signal peptide" evidence="9">
    <location>
        <begin position="1"/>
        <end position="21"/>
    </location>
</feature>
<dbReference type="GO" id="GO:0005785">
    <property type="term" value="C:signal recognition particle receptor complex"/>
    <property type="evidence" value="ECO:0007669"/>
    <property type="project" value="InterPro"/>
</dbReference>
<keyword evidence="5" id="KW-0342">GTP-binding</keyword>
<dbReference type="Gene3D" id="3.40.50.300">
    <property type="entry name" value="P-loop containing nucleotide triphosphate hydrolases"/>
    <property type="match status" value="1"/>
</dbReference>
<dbReference type="InterPro" id="IPR007222">
    <property type="entry name" value="Sig_recog_particle_rcpt_asu_N"/>
</dbReference>
<dbReference type="EMBL" id="LXWW01000027">
    <property type="protein sequence ID" value="OAO17513.1"/>
    <property type="molecule type" value="Genomic_DNA"/>
</dbReference>
<dbReference type="GO" id="GO:0005525">
    <property type="term" value="F:GTP binding"/>
    <property type="evidence" value="ECO:0007669"/>
    <property type="project" value="UniProtKB-KW"/>
</dbReference>
<comment type="subcellular location">
    <subcellularLocation>
        <location evidence="1">Endoplasmic reticulum membrane</location>
        <topology evidence="1">Peripheral membrane protein</topology>
        <orientation evidence="1">Cytoplasmic side</orientation>
    </subcellularLocation>
</comment>
<name>A0A196SKD9_BLAHN</name>
<evidence type="ECO:0000256" key="9">
    <source>
        <dbReference type="SAM" id="SignalP"/>
    </source>
</evidence>
<reference evidence="11 12" key="1">
    <citation type="submission" date="2016-05" db="EMBL/GenBank/DDBJ databases">
        <title>Nuclear genome of Blastocystis sp. subtype 1 NandII.</title>
        <authorList>
            <person name="Gentekaki E."/>
            <person name="Curtis B."/>
            <person name="Stairs C."/>
            <person name="Eme L."/>
            <person name="Herman E."/>
            <person name="Klimes V."/>
            <person name="Arias M.C."/>
            <person name="Elias M."/>
            <person name="Hilliou F."/>
            <person name="Klute M."/>
            <person name="Malik S.-B."/>
            <person name="Pightling A."/>
            <person name="Rachubinski R."/>
            <person name="Salas D."/>
            <person name="Schlacht A."/>
            <person name="Suga H."/>
            <person name="Archibald J."/>
            <person name="Ball S.G."/>
            <person name="Clark G."/>
            <person name="Dacks J."/>
            <person name="Van Der Giezen M."/>
            <person name="Tsaousis A."/>
            <person name="Roger A."/>
        </authorList>
    </citation>
    <scope>NUCLEOTIDE SEQUENCE [LARGE SCALE GENOMIC DNA]</scope>
    <source>
        <strain evidence="12">ATCC 50177 / NandII</strain>
    </source>
</reference>
<organism evidence="11 12">
    <name type="scientific">Blastocystis sp. subtype 1 (strain ATCC 50177 / NandII)</name>
    <dbReference type="NCBI Taxonomy" id="478820"/>
    <lineage>
        <taxon>Eukaryota</taxon>
        <taxon>Sar</taxon>
        <taxon>Stramenopiles</taxon>
        <taxon>Bigyra</taxon>
        <taxon>Opalozoa</taxon>
        <taxon>Opalinata</taxon>
        <taxon>Blastocystidae</taxon>
        <taxon>Blastocystis</taxon>
    </lineage>
</organism>
<dbReference type="GO" id="GO:0005047">
    <property type="term" value="F:signal recognition particle binding"/>
    <property type="evidence" value="ECO:0007669"/>
    <property type="project" value="InterPro"/>
</dbReference>
<dbReference type="Gene3D" id="1.20.120.140">
    <property type="entry name" value="Signal recognition particle SRP54, nucleotide-binding domain"/>
    <property type="match status" value="1"/>
</dbReference>
<sequence>MIDFFCIFTTTGLVLWSKTFCEIVGKPVNHLIKNVLLAERTNEKQFIEGQYVLKWSLNNDLGVVFVVVYQRVLQLPYIDDLLASVKRSFTATFEGEFPLSGLKEFDFDVQFTQILDAVEDVSSRAKKPTFSISRVSRLNNRRRESDATATDSAASEEPASSDTDSVQEEENMRPVPRYISKKSQKKESKSKAPKKPKKSKFLMDDDDVDVDSLDRSVGGESTASDVVENFNESEMDINETPATSSSSWGLGKLTGFMKRLVGETPITEEELTPVIDSLKKKLVEKNVATEIAESICENVKTKLLGKKLGGLTSVTSVVRESLEESIESILTTKSSIDILRKVQEYKQQNKTYSIVFCGVNGVGKSTSLSKVAYYFKSKGLRVLLAACDTYRSGAVEQLRVHVDRLGLDLFERGYTKDPSDVAYNALKYANDNGFDVCLIDTAGRMQNNEGLMRNLVKLVNVNKPDLILFVGEALVGNDGVDQLKEFNRALHDLSDLPEPRLVDGIVLTKFDTIDDKVGAALSMVYCTGKPIVFVGTGQKYTNLKRLNVKDVVNLLLN</sequence>
<evidence type="ECO:0000256" key="7">
    <source>
        <dbReference type="ARBA" id="ARBA00023170"/>
    </source>
</evidence>
<dbReference type="CDD" id="cd14826">
    <property type="entry name" value="SR_alpha_SRX"/>
    <property type="match status" value="1"/>
</dbReference>
<protein>
    <submittedName>
        <fullName evidence="11">Signal recognition particle receptor subunit alpha</fullName>
    </submittedName>
</protein>
<evidence type="ECO:0000256" key="3">
    <source>
        <dbReference type="ARBA" id="ARBA00022741"/>
    </source>
</evidence>
<evidence type="ECO:0000313" key="11">
    <source>
        <dbReference type="EMBL" id="OAO17513.1"/>
    </source>
</evidence>
<dbReference type="InterPro" id="IPR011012">
    <property type="entry name" value="Longin-like_dom_sf"/>
</dbReference>
<feature type="compositionally biased region" description="Basic residues" evidence="8">
    <location>
        <begin position="191"/>
        <end position="200"/>
    </location>
</feature>
<evidence type="ECO:0000256" key="8">
    <source>
        <dbReference type="SAM" id="MobiDB-lite"/>
    </source>
</evidence>
<dbReference type="InterPro" id="IPR000897">
    <property type="entry name" value="SRP54_GTPase_dom"/>
</dbReference>
<dbReference type="SUPFAM" id="SSF47364">
    <property type="entry name" value="Domain of the SRP/SRP receptor G-proteins"/>
    <property type="match status" value="1"/>
</dbReference>
<evidence type="ECO:0000256" key="4">
    <source>
        <dbReference type="ARBA" id="ARBA00022824"/>
    </source>
</evidence>
<dbReference type="GO" id="GO:0006886">
    <property type="term" value="P:intracellular protein transport"/>
    <property type="evidence" value="ECO:0007669"/>
    <property type="project" value="InterPro"/>
</dbReference>
<evidence type="ECO:0000256" key="5">
    <source>
        <dbReference type="ARBA" id="ARBA00023134"/>
    </source>
</evidence>
<dbReference type="Pfam" id="PF04086">
    <property type="entry name" value="SRP-alpha_N"/>
    <property type="match status" value="1"/>
</dbReference>
<evidence type="ECO:0000259" key="10">
    <source>
        <dbReference type="PROSITE" id="PS00300"/>
    </source>
</evidence>
<dbReference type="SUPFAM" id="SSF52540">
    <property type="entry name" value="P-loop containing nucleoside triphosphate hydrolases"/>
    <property type="match status" value="1"/>
</dbReference>
<dbReference type="PANTHER" id="PTHR43134:SF1">
    <property type="entry name" value="SIGNAL RECOGNITION PARTICLE RECEPTOR SUBUNIT ALPHA"/>
    <property type="match status" value="1"/>
</dbReference>
<dbReference type="InterPro" id="IPR027417">
    <property type="entry name" value="P-loop_NTPase"/>
</dbReference>
<dbReference type="SUPFAM" id="SSF64356">
    <property type="entry name" value="SNARE-like"/>
    <property type="match status" value="1"/>
</dbReference>
<keyword evidence="7 11" id="KW-0675">Receptor</keyword>
<dbReference type="InterPro" id="IPR042101">
    <property type="entry name" value="SRP54_N_sf"/>
</dbReference>
<feature type="chain" id="PRO_5008274675" evidence="9">
    <location>
        <begin position="22"/>
        <end position="557"/>
    </location>
</feature>
<dbReference type="FunFam" id="3.40.50.300:FF:000188">
    <property type="entry name" value="signal recognition particle receptor subunit alpha"/>
    <property type="match status" value="1"/>
</dbReference>
<dbReference type="SMART" id="SM00382">
    <property type="entry name" value="AAA"/>
    <property type="match status" value="1"/>
</dbReference>
<keyword evidence="9" id="KW-0732">Signal</keyword>
<dbReference type="AlphaFoldDB" id="A0A196SKD9"/>
<dbReference type="GO" id="GO:0003924">
    <property type="term" value="F:GTPase activity"/>
    <property type="evidence" value="ECO:0007669"/>
    <property type="project" value="InterPro"/>
</dbReference>